<dbReference type="InterPro" id="IPR003593">
    <property type="entry name" value="AAA+_ATPase"/>
</dbReference>
<comment type="similarity">
    <text evidence="12">Belongs to the AAA ATPase family.</text>
</comment>
<name>A0A1U9K9P0_9BACL</name>
<accession>A0A1U9K9P0</accession>
<dbReference type="AlphaFoldDB" id="A0A1U9K9P0"/>
<evidence type="ECO:0000259" key="14">
    <source>
        <dbReference type="SMART" id="SM00382"/>
    </source>
</evidence>
<dbReference type="PROSITE" id="PS00674">
    <property type="entry name" value="AAA"/>
    <property type="match status" value="1"/>
</dbReference>
<organism evidence="15 16">
    <name type="scientific">Novibacillus thermophilus</name>
    <dbReference type="NCBI Taxonomy" id="1471761"/>
    <lineage>
        <taxon>Bacteria</taxon>
        <taxon>Bacillati</taxon>
        <taxon>Bacillota</taxon>
        <taxon>Bacilli</taxon>
        <taxon>Bacillales</taxon>
        <taxon>Thermoactinomycetaceae</taxon>
        <taxon>Novibacillus</taxon>
    </lineage>
</organism>
<dbReference type="PANTHER" id="PTHR23076">
    <property type="entry name" value="METALLOPROTEASE M41 FTSH"/>
    <property type="match status" value="1"/>
</dbReference>
<dbReference type="InterPro" id="IPR041569">
    <property type="entry name" value="AAA_lid_3"/>
</dbReference>
<dbReference type="FunFam" id="3.40.50.300:FF:001025">
    <property type="entry name" value="ATPase family, AAA domain-containing 2B"/>
    <property type="match status" value="1"/>
</dbReference>
<dbReference type="GO" id="GO:0016020">
    <property type="term" value="C:membrane"/>
    <property type="evidence" value="ECO:0007669"/>
    <property type="project" value="UniProtKB-SubCell"/>
</dbReference>
<evidence type="ECO:0000256" key="11">
    <source>
        <dbReference type="ARBA" id="ARBA00023136"/>
    </source>
</evidence>
<evidence type="ECO:0000256" key="8">
    <source>
        <dbReference type="ARBA" id="ARBA00022989"/>
    </source>
</evidence>
<dbReference type="InterPro" id="IPR000642">
    <property type="entry name" value="Peptidase_M41"/>
</dbReference>
<evidence type="ECO:0000256" key="13">
    <source>
        <dbReference type="SAM" id="Phobius"/>
    </source>
</evidence>
<dbReference type="RefSeq" id="WP_077720614.1">
    <property type="nucleotide sequence ID" value="NZ_CP019699.1"/>
</dbReference>
<dbReference type="InterPro" id="IPR037219">
    <property type="entry name" value="Peptidase_M41-like"/>
</dbReference>
<keyword evidence="9" id="KW-0482">Metalloprotease</keyword>
<evidence type="ECO:0000256" key="10">
    <source>
        <dbReference type="ARBA" id="ARBA00023054"/>
    </source>
</evidence>
<dbReference type="Gene3D" id="3.40.50.300">
    <property type="entry name" value="P-loop containing nucleotide triphosphate hydrolases"/>
    <property type="match status" value="1"/>
</dbReference>
<evidence type="ECO:0000256" key="9">
    <source>
        <dbReference type="ARBA" id="ARBA00023049"/>
    </source>
</evidence>
<dbReference type="FunFam" id="1.10.8.60:FF:000001">
    <property type="entry name" value="ATP-dependent zinc metalloprotease FtsH"/>
    <property type="match status" value="1"/>
</dbReference>
<evidence type="ECO:0000256" key="1">
    <source>
        <dbReference type="ARBA" id="ARBA00004370"/>
    </source>
</evidence>
<dbReference type="Proteomes" id="UP000188603">
    <property type="component" value="Chromosome"/>
</dbReference>
<dbReference type="Pfam" id="PF17862">
    <property type="entry name" value="AAA_lid_3"/>
    <property type="match status" value="1"/>
</dbReference>
<gene>
    <name evidence="15" type="ORF">B0W44_14340</name>
</gene>
<dbReference type="GO" id="GO:0006508">
    <property type="term" value="P:proteolysis"/>
    <property type="evidence" value="ECO:0007669"/>
    <property type="project" value="UniProtKB-KW"/>
</dbReference>
<dbReference type="GO" id="GO:0005524">
    <property type="term" value="F:ATP binding"/>
    <property type="evidence" value="ECO:0007669"/>
    <property type="project" value="UniProtKB-KW"/>
</dbReference>
<dbReference type="PANTHER" id="PTHR23076:SF113">
    <property type="entry name" value="ATP-DEPENDENT ZINC METALLOPROTEASE FTSH 1, CHLOROPLASTIC-RELATED"/>
    <property type="match status" value="1"/>
</dbReference>
<keyword evidence="5 12" id="KW-0547">Nucleotide-binding</keyword>
<protein>
    <submittedName>
        <fullName evidence="15">ATPase</fullName>
    </submittedName>
</protein>
<keyword evidence="7 12" id="KW-0067">ATP-binding</keyword>
<dbReference type="GO" id="GO:0004176">
    <property type="term" value="F:ATP-dependent peptidase activity"/>
    <property type="evidence" value="ECO:0007669"/>
    <property type="project" value="InterPro"/>
</dbReference>
<dbReference type="OrthoDB" id="9809379at2"/>
<dbReference type="InterPro" id="IPR003959">
    <property type="entry name" value="ATPase_AAA_core"/>
</dbReference>
<dbReference type="Gene3D" id="1.20.58.760">
    <property type="entry name" value="Peptidase M41"/>
    <property type="match status" value="1"/>
</dbReference>
<evidence type="ECO:0000313" key="15">
    <source>
        <dbReference type="EMBL" id="AQS56750.1"/>
    </source>
</evidence>
<keyword evidence="16" id="KW-1185">Reference proteome</keyword>
<dbReference type="Pfam" id="PF00004">
    <property type="entry name" value="AAA"/>
    <property type="match status" value="1"/>
</dbReference>
<feature type="transmembrane region" description="Helical" evidence="13">
    <location>
        <begin position="12"/>
        <end position="40"/>
    </location>
</feature>
<evidence type="ECO:0000313" key="16">
    <source>
        <dbReference type="Proteomes" id="UP000188603"/>
    </source>
</evidence>
<comment type="subcellular location">
    <subcellularLocation>
        <location evidence="1">Membrane</location>
    </subcellularLocation>
</comment>
<evidence type="ECO:0000256" key="6">
    <source>
        <dbReference type="ARBA" id="ARBA00022801"/>
    </source>
</evidence>
<dbReference type="KEGG" id="ntr:B0W44_14340"/>
<comment type="similarity">
    <text evidence="2">In the C-terminal section; belongs to the peptidase M41 family.</text>
</comment>
<evidence type="ECO:0000256" key="12">
    <source>
        <dbReference type="RuleBase" id="RU003651"/>
    </source>
</evidence>
<keyword evidence="10" id="KW-0175">Coiled coil</keyword>
<keyword evidence="3" id="KW-0645">Protease</keyword>
<dbReference type="GO" id="GO:0004222">
    <property type="term" value="F:metalloendopeptidase activity"/>
    <property type="evidence" value="ECO:0007669"/>
    <property type="project" value="InterPro"/>
</dbReference>
<evidence type="ECO:0000256" key="2">
    <source>
        <dbReference type="ARBA" id="ARBA00010044"/>
    </source>
</evidence>
<dbReference type="SUPFAM" id="SSF52540">
    <property type="entry name" value="P-loop containing nucleoside triphosphate hydrolases"/>
    <property type="match status" value="1"/>
</dbReference>
<dbReference type="GO" id="GO:0016887">
    <property type="term" value="F:ATP hydrolysis activity"/>
    <property type="evidence" value="ECO:0007669"/>
    <property type="project" value="InterPro"/>
</dbReference>
<dbReference type="Pfam" id="PF01434">
    <property type="entry name" value="Peptidase_M41"/>
    <property type="match status" value="1"/>
</dbReference>
<dbReference type="SMART" id="SM00382">
    <property type="entry name" value="AAA"/>
    <property type="match status" value="1"/>
</dbReference>
<sequence length="564" mass="63149">MLKEATLGITAAVVVFLAFLGQNFIPLIVFILAVTGLWMFMHMRGPSFGFGKVKRTSSREGVPHTTFDDVGGHERTKEELTEALNFLVQRDEIEAYGIRPIKGLLLSGPPGTGKTLMAKAAAHYTDSVFVSTSGSEFVEMYVGVGAKRIRDLFREARQLAKKNRKKSAIVFIDEIDVIGGKREGSQHREYDQTLNQLLTEMDGIDTSSDVQILVVAATNRPDMLDKALTRPGRFDRHILVDLPDKSARQHILKLHLANKPLGDDVDIEEIARETFGFSGAQLESVANEAAIYALREKSGVIRQQHLSDAVDKVMMGEKTDRQATEEERERVAVHELGHAIVSEIVRPGSVSQVALSPRGKALGYVRQNPMRDQYLYTRDEIEGQIKVALAGALAEEMVYGNRSTGSRNDFEQANRHAAMLIDSGLSDLGIVNKELVNKDKLQEESSRILNRLLEETKQLLKDYEHVYSEALSILLAEEVISGDRFRNMLHAEQGREKGAIPMHVLIEHGGVWWFQKRNRLFCARLHILDVDVLVCFVQFLRNANFQNSIFKKCLASVVSAGRRE</sequence>
<dbReference type="InterPro" id="IPR027417">
    <property type="entry name" value="P-loop_NTPase"/>
</dbReference>
<keyword evidence="11 13" id="KW-0472">Membrane</keyword>
<keyword evidence="6" id="KW-0378">Hydrolase</keyword>
<proteinExistence type="inferred from homology"/>
<evidence type="ECO:0000256" key="5">
    <source>
        <dbReference type="ARBA" id="ARBA00022741"/>
    </source>
</evidence>
<evidence type="ECO:0000256" key="4">
    <source>
        <dbReference type="ARBA" id="ARBA00022692"/>
    </source>
</evidence>
<keyword evidence="4 13" id="KW-0812">Transmembrane</keyword>
<feature type="domain" description="AAA+ ATPase" evidence="14">
    <location>
        <begin position="100"/>
        <end position="244"/>
    </location>
</feature>
<dbReference type="Gene3D" id="1.10.8.60">
    <property type="match status" value="1"/>
</dbReference>
<dbReference type="EMBL" id="CP019699">
    <property type="protein sequence ID" value="AQS56750.1"/>
    <property type="molecule type" value="Genomic_DNA"/>
</dbReference>
<evidence type="ECO:0000256" key="3">
    <source>
        <dbReference type="ARBA" id="ARBA00022670"/>
    </source>
</evidence>
<dbReference type="SUPFAM" id="SSF140990">
    <property type="entry name" value="FtsH protease domain-like"/>
    <property type="match status" value="1"/>
</dbReference>
<reference evidence="15 16" key="1">
    <citation type="journal article" date="2015" name="Int. J. Syst. Evol. Microbiol.">
        <title>Novibacillus thermophilus gen. nov., sp. nov., a Gram-staining-negative and moderately thermophilic member of the family Thermoactinomycetaceae.</title>
        <authorList>
            <person name="Yang G."/>
            <person name="Chen J."/>
            <person name="Zhou S."/>
        </authorList>
    </citation>
    <scope>NUCLEOTIDE SEQUENCE [LARGE SCALE GENOMIC DNA]</scope>
    <source>
        <strain evidence="15 16">SG-1</strain>
    </source>
</reference>
<dbReference type="STRING" id="1471761.B0W44_14340"/>
<keyword evidence="8 13" id="KW-1133">Transmembrane helix</keyword>
<evidence type="ECO:0000256" key="7">
    <source>
        <dbReference type="ARBA" id="ARBA00022840"/>
    </source>
</evidence>
<dbReference type="InterPro" id="IPR003960">
    <property type="entry name" value="ATPase_AAA_CS"/>
</dbReference>